<evidence type="ECO:0000313" key="2">
    <source>
        <dbReference type="Proteomes" id="UP000044071"/>
    </source>
</evidence>
<dbReference type="eggNOG" id="COG2220">
    <property type="taxonomic scope" value="Bacteria"/>
</dbReference>
<dbReference type="Proteomes" id="UP000044071">
    <property type="component" value="Unassembled WGS sequence"/>
</dbReference>
<dbReference type="AlphaFoldDB" id="A0A078KWJ6"/>
<dbReference type="RefSeq" id="WP_044012020.1">
    <property type="nucleotide sequence ID" value="NZ_CCVW01000004.1"/>
</dbReference>
<dbReference type="EMBL" id="CCSB01000004">
    <property type="protein sequence ID" value="CDZ78840.1"/>
    <property type="molecule type" value="Genomic_DNA"/>
</dbReference>
<accession>A0A078KWJ6</accession>
<sequence length="293" mass="34060">MLSKAQIQQAIQNLNLLIANPDTSAHWFTLNNGELITKNWLLQTDDEGISELESYLQGLIDEVSSEDVDFNDHSYLSLFISLQYFLHLEPNQILEGVNLNLANNPYLQRKELNLKSLEHMNPAQVQSQCNSISNQRALIEFDTLLQSFVTKAQEPLDLKAVLLSLLDSYQSPWHASFTRNHLHLETYKKAIKDCQDNRDLLLVLNAMEFSLGQKNQHEPMQSLIHYGKWLIEFTNQHQDKSLAKFKEYFVCQELKRQVAQETRQMLGENRAHFFTKEHIRCQETASRTQSLVR</sequence>
<protein>
    <submittedName>
        <fullName evidence="1">Uncharacterized protein</fullName>
    </submittedName>
</protein>
<keyword evidence="2" id="KW-1185">Reference proteome</keyword>
<organism evidence="1 2">
    <name type="scientific">Legionella massiliensis</name>
    <dbReference type="NCBI Taxonomy" id="1034943"/>
    <lineage>
        <taxon>Bacteria</taxon>
        <taxon>Pseudomonadati</taxon>
        <taxon>Pseudomonadota</taxon>
        <taxon>Gammaproteobacteria</taxon>
        <taxon>Legionellales</taxon>
        <taxon>Legionellaceae</taxon>
        <taxon>Legionella</taxon>
    </lineage>
</organism>
<gene>
    <name evidence="1" type="ORF">BN59_03154</name>
</gene>
<dbReference type="STRING" id="1034943.BN59_03154"/>
<evidence type="ECO:0000313" key="1">
    <source>
        <dbReference type="EMBL" id="CDZ78840.1"/>
    </source>
</evidence>
<name>A0A078KWJ6_9GAMM</name>
<proteinExistence type="predicted"/>
<dbReference type="OrthoDB" id="9805728at2"/>
<reference evidence="1 2" key="1">
    <citation type="submission" date="2014-06" db="EMBL/GenBank/DDBJ databases">
        <authorList>
            <person name="Urmite Genomes Urmite Genomes"/>
        </authorList>
    </citation>
    <scope>NUCLEOTIDE SEQUENCE [LARGE SCALE GENOMIC DNA]</scope>
</reference>